<comment type="caution">
    <text evidence="1">The sequence shown here is derived from an EMBL/GenBank/DDBJ whole genome shotgun (WGS) entry which is preliminary data.</text>
</comment>
<sequence>MQLPQHVADELGLLLTFPTDSRLQGLKVHHDADPAMLAACQRLFDKGIIDKPDGGYLTDLGLDLSHHAHLIFNALKEQ</sequence>
<organism evidence="1 2">
    <name type="scientific">Pseudobowmanella zhangzhouensis</name>
    <dbReference type="NCBI Taxonomy" id="1537679"/>
    <lineage>
        <taxon>Bacteria</taxon>
        <taxon>Pseudomonadati</taxon>
        <taxon>Pseudomonadota</taxon>
        <taxon>Gammaproteobacteria</taxon>
        <taxon>Alteromonadales</taxon>
        <taxon>Alteromonadaceae</taxon>
    </lineage>
</organism>
<dbReference type="RefSeq" id="WP_131257758.1">
    <property type="nucleotide sequence ID" value="NZ_JBHSUS010000001.1"/>
</dbReference>
<accession>A0ABW1XNF3</accession>
<name>A0ABW1XNF3_9ALTE</name>
<dbReference type="InterPro" id="IPR013468">
    <property type="entry name" value="CHP02647"/>
</dbReference>
<dbReference type="EMBL" id="JBHSUS010000001">
    <property type="protein sequence ID" value="MFC6441480.1"/>
    <property type="molecule type" value="Genomic_DNA"/>
</dbReference>
<evidence type="ECO:0000313" key="2">
    <source>
        <dbReference type="Proteomes" id="UP001596364"/>
    </source>
</evidence>
<evidence type="ECO:0000313" key="1">
    <source>
        <dbReference type="EMBL" id="MFC6441480.1"/>
    </source>
</evidence>
<dbReference type="Proteomes" id="UP001596364">
    <property type="component" value="Unassembled WGS sequence"/>
</dbReference>
<reference evidence="2" key="1">
    <citation type="journal article" date="2019" name="Int. J. Syst. Evol. Microbiol.">
        <title>The Global Catalogue of Microorganisms (GCM) 10K type strain sequencing project: providing services to taxonomists for standard genome sequencing and annotation.</title>
        <authorList>
            <consortium name="The Broad Institute Genomics Platform"/>
            <consortium name="The Broad Institute Genome Sequencing Center for Infectious Disease"/>
            <person name="Wu L."/>
            <person name="Ma J."/>
        </authorList>
    </citation>
    <scope>NUCLEOTIDE SEQUENCE [LARGE SCALE GENOMIC DNA]</scope>
    <source>
        <strain evidence="2">CGMCC 1.16031</strain>
    </source>
</reference>
<dbReference type="Pfam" id="PF18918">
    <property type="entry name" value="DUF5669"/>
    <property type="match status" value="1"/>
</dbReference>
<keyword evidence="2" id="KW-1185">Reference proteome</keyword>
<gene>
    <name evidence="1" type="ORF">ACFP85_15105</name>
</gene>
<protein>
    <submittedName>
        <fullName evidence="1">TIGR02647 family protein</fullName>
    </submittedName>
</protein>
<dbReference type="NCBIfam" id="TIGR02647">
    <property type="entry name" value="DNA"/>
    <property type="match status" value="1"/>
</dbReference>
<proteinExistence type="predicted"/>